<name>A0ABT3QNB9_9HYPH</name>
<dbReference type="EMBL" id="JAPHAV010000003">
    <property type="protein sequence ID" value="MCX2697070.1"/>
    <property type="molecule type" value="Genomic_DNA"/>
</dbReference>
<protein>
    <submittedName>
        <fullName evidence="1">DUF1320 domain-containing protein</fullName>
    </submittedName>
</protein>
<evidence type="ECO:0000313" key="2">
    <source>
        <dbReference type="Proteomes" id="UP001301216"/>
    </source>
</evidence>
<dbReference type="Proteomes" id="UP001301216">
    <property type="component" value="Unassembled WGS sequence"/>
</dbReference>
<organism evidence="1 2">
    <name type="scientific">Ochrobactrum chromiisoli</name>
    <dbReference type="NCBI Taxonomy" id="2993941"/>
    <lineage>
        <taxon>Bacteria</taxon>
        <taxon>Pseudomonadati</taxon>
        <taxon>Pseudomonadota</taxon>
        <taxon>Alphaproteobacteria</taxon>
        <taxon>Hyphomicrobiales</taxon>
        <taxon>Brucellaceae</taxon>
        <taxon>Brucella/Ochrobactrum group</taxon>
        <taxon>Ochrobactrum</taxon>
    </lineage>
</organism>
<accession>A0ABT3QNB9</accession>
<reference evidence="1 2" key="1">
    <citation type="submission" date="2022-11" db="EMBL/GenBank/DDBJ databases">
        <title>Brucella sp. YY2X, whole genome shotgun sequencing project.</title>
        <authorList>
            <person name="Yang Y."/>
        </authorList>
    </citation>
    <scope>NUCLEOTIDE SEQUENCE [LARGE SCALE GENOMIC DNA]</scope>
    <source>
        <strain evidence="1 2">YY2X</strain>
    </source>
</reference>
<dbReference type="Pfam" id="PF07030">
    <property type="entry name" value="Phage_Mu_Gp36"/>
    <property type="match status" value="1"/>
</dbReference>
<keyword evidence="2" id="KW-1185">Reference proteome</keyword>
<comment type="caution">
    <text evidence="1">The sequence shown here is derived from an EMBL/GenBank/DDBJ whole genome shotgun (WGS) entry which is preliminary data.</text>
</comment>
<dbReference type="InterPro" id="IPR009752">
    <property type="entry name" value="Phage_Mu_GpJ"/>
</dbReference>
<evidence type="ECO:0000313" key="1">
    <source>
        <dbReference type="EMBL" id="MCX2697070.1"/>
    </source>
</evidence>
<gene>
    <name evidence="1" type="ORF">OPR82_09790</name>
</gene>
<proteinExistence type="predicted"/>
<dbReference type="RefSeq" id="WP_265984605.1">
    <property type="nucleotide sequence ID" value="NZ_JAPHAV010000003.1"/>
</dbReference>
<sequence length="139" mass="14953">MTYATLDDLIARASLGEIRQIADRNRDGEIDPEVIAEALTHADNIVNGYVAAKYKLPFAAVPDLVRTWAISIARHKLHFQGPPEYVVNDYKDALAALKDVARGALALPVADGEIPQASAGGVIASHPAEVFSNHGLRGW</sequence>